<reference evidence="2 3" key="1">
    <citation type="submission" date="2014-06" db="EMBL/GenBank/DDBJ databases">
        <authorList>
            <person name="Teng J.L."/>
            <person name="Huang Y."/>
            <person name="Tse H."/>
            <person name="Lau S.K."/>
            <person name="Woo P.C."/>
        </authorList>
    </citation>
    <scope>NUCLEOTIDE SEQUENCE [LARGE SCALE GENOMIC DNA]</scope>
    <source>
        <strain evidence="2 3">HKU4</strain>
    </source>
</reference>
<evidence type="ECO:0000313" key="3">
    <source>
        <dbReference type="Proteomes" id="UP000030019"/>
    </source>
</evidence>
<evidence type="ECO:0008006" key="4">
    <source>
        <dbReference type="Google" id="ProtNLM"/>
    </source>
</evidence>
<organism evidence="2 3">
    <name type="scientific">Streptococcus sinensis</name>
    <dbReference type="NCBI Taxonomy" id="176090"/>
    <lineage>
        <taxon>Bacteria</taxon>
        <taxon>Bacillati</taxon>
        <taxon>Bacillota</taxon>
        <taxon>Bacilli</taxon>
        <taxon>Lactobacillales</taxon>
        <taxon>Streptococcaceae</taxon>
        <taxon>Streptococcus</taxon>
    </lineage>
</organism>
<evidence type="ECO:0000313" key="2">
    <source>
        <dbReference type="EMBL" id="KGM37003.1"/>
    </source>
</evidence>
<sequence length="202" mass="23701">MKAIFRNKKKLTEAYSRLTAYEKELRLLKNQINALEKDLLRIEESNHRESMILFSQISQGRRIIITVWHSLNYKKQIDRLYFSLDDGQGSTKYAHCLEIKVHYSCQDGLFKQLVIKDFLVKKPNRGYGSLLLREALLYISQLFGVKTRIVGKLSFVDEEDKENHQRRDHLYQKFGFAVTEGKISLDEIPVAMIAKECDKLKK</sequence>
<evidence type="ECO:0000256" key="1">
    <source>
        <dbReference type="SAM" id="Coils"/>
    </source>
</evidence>
<name>A0A0A0DGN2_9STRE</name>
<keyword evidence="1" id="KW-0175">Coiled coil</keyword>
<gene>
    <name evidence="2" type="ORF">SSIN_1145</name>
</gene>
<comment type="caution">
    <text evidence="2">The sequence shown here is derived from an EMBL/GenBank/DDBJ whole genome shotgun (WGS) entry which is preliminary data.</text>
</comment>
<dbReference type="RefSeq" id="WP_037616684.1">
    <property type="nucleotide sequence ID" value="NZ_JPEN01000068.1"/>
</dbReference>
<keyword evidence="3" id="KW-1185">Reference proteome</keyword>
<dbReference type="Proteomes" id="UP000030019">
    <property type="component" value="Unassembled WGS sequence"/>
</dbReference>
<proteinExistence type="predicted"/>
<dbReference type="AlphaFoldDB" id="A0A0A0DGN2"/>
<accession>A0A0A0DGN2</accession>
<feature type="coiled-coil region" evidence="1">
    <location>
        <begin position="11"/>
        <end position="45"/>
    </location>
</feature>
<dbReference type="EMBL" id="JPEN01000068">
    <property type="protein sequence ID" value="KGM37003.1"/>
    <property type="molecule type" value="Genomic_DNA"/>
</dbReference>
<dbReference type="PATRIC" id="fig|176090.4.peg.1110"/>
<protein>
    <recommendedName>
        <fullName evidence="4">N-acetyltransferase domain-containing protein</fullName>
    </recommendedName>
</protein>